<dbReference type="InterPro" id="IPR047777">
    <property type="entry name" value="LapA-like_RM"/>
</dbReference>
<name>A0AAC8XI25_9ALTE</name>
<dbReference type="RefSeq" id="WP_015066424.1">
    <property type="nucleotide sequence ID" value="NZ_CP013928.1"/>
</dbReference>
<evidence type="ECO:0000313" key="3">
    <source>
        <dbReference type="Proteomes" id="UP000061468"/>
    </source>
</evidence>
<dbReference type="Gene3D" id="2.60.40.10">
    <property type="entry name" value="Immunoglobulins"/>
    <property type="match status" value="4"/>
</dbReference>
<dbReference type="AlphaFoldDB" id="A0AAC8XI25"/>
<proteinExistence type="predicted"/>
<gene>
    <name evidence="2" type="ORF">AV942_04895</name>
</gene>
<feature type="domain" description="Bacterial Ig-like" evidence="1">
    <location>
        <begin position="193"/>
        <end position="274"/>
    </location>
</feature>
<dbReference type="InterPro" id="IPR044016">
    <property type="entry name" value="Big_13"/>
</dbReference>
<reference evidence="2 3" key="1">
    <citation type="submission" date="2015-12" db="EMBL/GenBank/DDBJ databases">
        <title>Intraspecies pangenome expansion in the marine bacterium Alteromonas.</title>
        <authorList>
            <person name="Lopez-Perez M."/>
            <person name="Rodriguez-Valera F."/>
        </authorList>
    </citation>
    <scope>NUCLEOTIDE SEQUENCE [LARGE SCALE GENOMIC DNA]</scope>
    <source>
        <strain evidence="2 3">UM8</strain>
    </source>
</reference>
<evidence type="ECO:0000313" key="2">
    <source>
        <dbReference type="EMBL" id="AMJ77697.1"/>
    </source>
</evidence>
<dbReference type="Proteomes" id="UP000061468">
    <property type="component" value="Chromosome"/>
</dbReference>
<accession>A0AAC8XI25</accession>
<organism evidence="2 3">
    <name type="scientific">Alteromonas mediterranea</name>
    <dbReference type="NCBI Taxonomy" id="314275"/>
    <lineage>
        <taxon>Bacteria</taxon>
        <taxon>Pseudomonadati</taxon>
        <taxon>Pseudomonadota</taxon>
        <taxon>Gammaproteobacteria</taxon>
        <taxon>Alteromonadales</taxon>
        <taxon>Alteromonadaceae</taxon>
        <taxon>Alteromonas/Salinimonas group</taxon>
        <taxon>Alteromonas</taxon>
    </lineage>
</organism>
<feature type="domain" description="Bacterial Ig-like" evidence="1">
    <location>
        <begin position="473"/>
        <end position="565"/>
    </location>
</feature>
<dbReference type="NCBIfam" id="NF033682">
    <property type="entry name" value="retention_LapA"/>
    <property type="match status" value="1"/>
</dbReference>
<dbReference type="NCBIfam" id="NF033510">
    <property type="entry name" value="Ca_tandemer"/>
    <property type="match status" value="4"/>
</dbReference>
<evidence type="ECO:0000259" key="1">
    <source>
        <dbReference type="Pfam" id="PF19077"/>
    </source>
</evidence>
<protein>
    <submittedName>
        <fullName evidence="2">RTX toxin</fullName>
    </submittedName>
</protein>
<sequence length="606" mass="61724">MADVSIVEVNGEASLVRSETGEQINAVSGMAVNEGDVLNISPDATVTVSVNGELRTLPAGQTVSFPLQLDFTDSNTDDEFAVFDESVDELAALLDGVKGTESASQENGDFLDVLAGEGDILESLEATAAGLDGGAGTGGGSNFVRVDRINEDVDPVGFQFEQNNNNNDDITPTEFSGTGEQAQDISLTLDPIGLTNDTTPTITGITSDIPGSTVTFTVTDSEGNTQTLTAIVQDDGTFSADVPNALADGDFTVDATVLEPTGNTADGSTTGQIDATAPTIIINAPGSDNDTTPTLTGTTDATPGSTVTLTIADSAGNTQTVTAIVQADGTYSADVPAELAEGEFTINASVTDEAGNTDTDTGTLVIDTTAPTVAINDLTTNDTTPELTGTVNDPNAVVVVTIDGNDYTATNNGNGTWTLADNIVALLAEGNYTATVTATDAVGNSDSATGSIVIDTSIDENNNGQTVTFDSISNDSGVAGDFITSDSTLIFNGTVDLGDNTTLTVTVDGTSYTFGTDPELTIDGSGNWSLDLTGTPLPAGTYAVVATVTDEVGNSASTASQNVVVQALDAINDGNAVDMGEPVVTVNPPETTSNDCGYWRPCFNNA</sequence>
<dbReference type="Pfam" id="PF19077">
    <property type="entry name" value="Big_13"/>
    <property type="match status" value="4"/>
</dbReference>
<feature type="domain" description="Bacterial Ig-like" evidence="1">
    <location>
        <begin position="376"/>
        <end position="456"/>
    </location>
</feature>
<dbReference type="EMBL" id="CP013928">
    <property type="protein sequence ID" value="AMJ77697.1"/>
    <property type="molecule type" value="Genomic_DNA"/>
</dbReference>
<feature type="domain" description="Bacterial Ig-like" evidence="1">
    <location>
        <begin position="289"/>
        <end position="368"/>
    </location>
</feature>
<dbReference type="InterPro" id="IPR013783">
    <property type="entry name" value="Ig-like_fold"/>
</dbReference>